<reference evidence="1 2" key="2">
    <citation type="submission" date="2018-11" db="EMBL/GenBank/DDBJ databases">
        <authorList>
            <consortium name="Pathogen Informatics"/>
        </authorList>
    </citation>
    <scope>NUCLEOTIDE SEQUENCE [LARGE SCALE GENOMIC DNA]</scope>
</reference>
<sequence>MPEKQPKESKSLYKDKFCKLIVLIFQLGTSQIRVRTYYFPTCQDKIISLDKIVKVYYKKQNLKEDCCRVKQWGMSLTPVWWACDMARGVHRSSANVYNVVIDTGSMICKGFSVTNINTFLSHLEPLIPKDKFVPDQIPS</sequence>
<dbReference type="Proteomes" id="UP000267096">
    <property type="component" value="Unassembled WGS sequence"/>
</dbReference>
<dbReference type="PANTHER" id="PTHR35373">
    <property type="entry name" value="PROTEIN CBG16894"/>
    <property type="match status" value="1"/>
</dbReference>
<gene>
    <name evidence="1" type="ORF">ASIM_LOCUS14655</name>
</gene>
<proteinExistence type="predicted"/>
<dbReference type="WBParaSite" id="ASIM_0001524501-mRNA-1">
    <property type="protein sequence ID" value="ASIM_0001524501-mRNA-1"/>
    <property type="gene ID" value="ASIM_0001524501"/>
</dbReference>
<evidence type="ECO:0000313" key="1">
    <source>
        <dbReference type="EMBL" id="VDK53012.1"/>
    </source>
</evidence>
<evidence type="ECO:0000313" key="2">
    <source>
        <dbReference type="Proteomes" id="UP000267096"/>
    </source>
</evidence>
<evidence type="ECO:0000313" key="3">
    <source>
        <dbReference type="WBParaSite" id="ASIM_0001524501-mRNA-1"/>
    </source>
</evidence>
<name>A0A0M3K2T0_ANISI</name>
<dbReference type="EMBL" id="UYRR01031862">
    <property type="protein sequence ID" value="VDK53012.1"/>
    <property type="molecule type" value="Genomic_DNA"/>
</dbReference>
<dbReference type="PANTHER" id="PTHR35373:SF3">
    <property type="entry name" value="ACTIVATOR OF HSP90 ATPASE HOMOLOG 1-LIKE PROTEIN"/>
    <property type="match status" value="1"/>
</dbReference>
<accession>A0A0M3K2T0</accession>
<protein>
    <submittedName>
        <fullName evidence="3">Peptidase A1 domain-containing protein</fullName>
    </submittedName>
</protein>
<dbReference type="AlphaFoldDB" id="A0A0M3K2T0"/>
<organism evidence="3">
    <name type="scientific">Anisakis simplex</name>
    <name type="common">Herring worm</name>
    <dbReference type="NCBI Taxonomy" id="6269"/>
    <lineage>
        <taxon>Eukaryota</taxon>
        <taxon>Metazoa</taxon>
        <taxon>Ecdysozoa</taxon>
        <taxon>Nematoda</taxon>
        <taxon>Chromadorea</taxon>
        <taxon>Rhabditida</taxon>
        <taxon>Spirurina</taxon>
        <taxon>Ascaridomorpha</taxon>
        <taxon>Ascaridoidea</taxon>
        <taxon>Anisakidae</taxon>
        <taxon>Anisakis</taxon>
        <taxon>Anisakis simplex complex</taxon>
    </lineage>
</organism>
<keyword evidence="2" id="KW-1185">Reference proteome</keyword>
<dbReference type="OrthoDB" id="10001099at2759"/>
<reference evidence="3" key="1">
    <citation type="submission" date="2017-02" db="UniProtKB">
        <authorList>
            <consortium name="WormBaseParasite"/>
        </authorList>
    </citation>
    <scope>IDENTIFICATION</scope>
</reference>